<reference evidence="10 11" key="1">
    <citation type="submission" date="2019-07" db="EMBL/GenBank/DDBJ databases">
        <title>Chromosome genome assembly for large yellow croaker.</title>
        <authorList>
            <person name="Xiao S."/>
        </authorList>
    </citation>
    <scope>NUCLEOTIDE SEQUENCE [LARGE SCALE GENOMIC DNA]</scope>
    <source>
        <strain evidence="10">JMULYC20181020</strain>
        <tissue evidence="10">Muscle</tissue>
    </source>
</reference>
<protein>
    <submittedName>
        <fullName evidence="10">Nesprin-1 Enaptin KASH domain-containing protein 1</fullName>
    </submittedName>
</protein>
<keyword evidence="3" id="KW-0677">Repeat</keyword>
<dbReference type="Proteomes" id="UP000424527">
    <property type="component" value="Unassembled WGS sequence"/>
</dbReference>
<feature type="region of interest" description="Disordered" evidence="8">
    <location>
        <begin position="127"/>
        <end position="154"/>
    </location>
</feature>
<dbReference type="InterPro" id="IPR057057">
    <property type="entry name" value="Spectrin_SYNE1"/>
</dbReference>
<dbReference type="InterPro" id="IPR018159">
    <property type="entry name" value="Spectrin/alpha-actinin"/>
</dbReference>
<dbReference type="InterPro" id="IPR001589">
    <property type="entry name" value="Actinin_actin-bd_CS"/>
</dbReference>
<dbReference type="SUPFAM" id="SSF46966">
    <property type="entry name" value="Spectrin repeat"/>
    <property type="match status" value="8"/>
</dbReference>
<dbReference type="Gene3D" id="1.20.58.60">
    <property type="match status" value="5"/>
</dbReference>
<dbReference type="EMBL" id="REGW02000014">
    <property type="protein sequence ID" value="KAE8286816.1"/>
    <property type="molecule type" value="Genomic_DNA"/>
</dbReference>
<dbReference type="Gene3D" id="1.10.418.10">
    <property type="entry name" value="Calponin-like domain"/>
    <property type="match status" value="2"/>
</dbReference>
<evidence type="ECO:0000256" key="6">
    <source>
        <dbReference type="ARBA" id="ARBA00023242"/>
    </source>
</evidence>
<feature type="domain" description="Calponin-homology (CH)" evidence="9">
    <location>
        <begin position="7"/>
        <end position="111"/>
    </location>
</feature>
<proteinExistence type="predicted"/>
<dbReference type="SMART" id="SM00150">
    <property type="entry name" value="SPEC"/>
    <property type="match status" value="3"/>
</dbReference>
<dbReference type="PROSITE" id="PS00020">
    <property type="entry name" value="ACTININ_2"/>
    <property type="match status" value="1"/>
</dbReference>
<evidence type="ECO:0000256" key="1">
    <source>
        <dbReference type="ARBA" id="ARBA00004126"/>
    </source>
</evidence>
<feature type="compositionally biased region" description="Low complexity" evidence="8">
    <location>
        <begin position="127"/>
        <end position="143"/>
    </location>
</feature>
<dbReference type="FunFam" id="1.10.418.10:FF:000089">
    <property type="entry name" value="Spectrin beta chain"/>
    <property type="match status" value="1"/>
</dbReference>
<dbReference type="InterPro" id="IPR047291">
    <property type="entry name" value="CH_SYNE1_rpt2"/>
</dbReference>
<gene>
    <name evidence="10" type="ORF">D5F01_LYC14769</name>
</gene>
<feature type="coiled-coil region" evidence="7">
    <location>
        <begin position="1200"/>
        <end position="1254"/>
    </location>
</feature>
<evidence type="ECO:0000313" key="10">
    <source>
        <dbReference type="EMBL" id="KAE8286816.1"/>
    </source>
</evidence>
<feature type="coiled-coil region" evidence="7">
    <location>
        <begin position="283"/>
        <end position="338"/>
    </location>
</feature>
<dbReference type="InterPro" id="IPR002017">
    <property type="entry name" value="Spectrin_repeat"/>
</dbReference>
<evidence type="ECO:0000256" key="5">
    <source>
        <dbReference type="ARBA" id="ARBA00023203"/>
    </source>
</evidence>
<sequence length="2464" mass="282726">MARRAGGEGSPKKNTSLNLVTGFYHYLRDLFEDIKDGVMLLALLEVLSGQKLQCEQGKKLKRIHWVANIGTALNFLEGRKIKLVNINSTDIVDGRPSIVLGLMWTIILYFQIEELTSSLPALQTLSSSTSSLDSSTSSTETTSPPVKRKPLPPLQGGARKALLRWIQHTATKRLGIEVKDFGPSWRTGLAFFAVIHALRPNLVDMEHVWRRPNRENLQEAFSLAETELGIPQLLDPEDVDVDKPDEKSIMTYVAQFLKHHPDRKQSDSDGQQEDEEREQRKSLRELKMWLDQLEREAIQAQETEGNLAQQYQLFKSLRVQLEMRRKQVEGALQSTQKDGILTVDQALVKQAWERVSNRLLDWHLQLDRSLPAPLDMVGEWLHEAEGALRQEIIVQQAHDVTANTVHRALEQHKDVLKSLESHQQVFQRIHKDRSVDGVSVPPDQLQDMAERMNFVSTSSSIHLARMEFLENKHLMQAFLTLAESKLKSWIIKYGRQESVELMLHNYVSFVEKQHFFENYEALFQSLKQSAEAYVNTDSSVDEGEMGVRRFMREVVTQWRSLSMEVRSVRSMLEEVLSNWERYSSTVASLQAWLEDAEEALSQPENIKREFFRNLSHWMDQHAAMNDAGNFLIETCDETVSLDLKQQLLLLNGRWRDLFLKVKQYARADELEKWRKDHLKAVSALKELLDTADDKLNAPVQVSFLSVRAFLQDVENTKQKVVAMETQYKLAARSAQLLAKDAPPDEAARVMATMATAKSQLSKVRERCPSLVRECHAFLPLLEEMEKHMTAFYQALERASRITSAAGEADTQTQSQQKQKWQDLLNQQQSCKRCLSVIERNHHTLQRALSNSKVLRNFDLSMLQKRVAEIQVSAQALLKEVGEWRRQEEANNCLRRRFEESRLELEIVLKKAQGCLRETGDAEELLKKHSDFFGQLDQRILSVFLKACDELTDILPEEEQQGLQETVRRLHKHWKDIQGEVPSHLLRLKVEVERSRVAVIIQDCRAELGREMQALSGTCTSERVIKEHRTFFRERKPLTLCEKRIRNMEDLCHKLPDNDPAYRMLDSTRRVVEEVTEQIKSTHLKLEQHPDKWKEWNERFCELSDWLSSQRRQVRLLRETARNSSHQEQVDAAVQTLQEAIDAREENLLWLKSRLTGLSDVSSELEVQRQRTALGKLSTDLRALFSSLCQWGEEGSAMFQYEELGEEVRGALEEVLRARREVEEQTSRILEAEGLEEAKQLHLIHQQNLKRLHANRRDAELLVSHCRQVQKGEGLSQSLRELEGAFREVDRKSGAKEHNLQATLSSWQNFETERETVWRFISNANNELHKELIFNSLDSLKTELEHNKELLTKVEECSVRAELLLEKAADIQLGPKNHTLLLQQAQSTREAVTQLHDHLNKNVVQLEMMCMWWERFSSESEAFSLWINEKEKELEAVNSTSSLDPLDKHISTVEAVGEGLEERRAALAHMEADCEALSRFVTPGEAGHIRARLTQMRRCWEELKGRVEQLGGQLNQNATYRQRYNDNLEQVKKTMSDLEEKLDCPITYCTSSSETYKGLQEHMEVCQAVEQLNPRLMALCSAMKRLGEGSQLEEEVANLKKQQGEFMGKAAEKQSTLETLLALWQRFEKESSSMRGWLDRCESVCRPDTDLLSADKVKLRNELLNVEEMQRETPSYEALLNGLERCTSIKNSISHRLELLKPQLEQLEQFDQALLTLTQTSENFLSGLRSSSQVDIADLEAAITKLKEHEVQLQAHASLRENLQQRESSLLLCSTPEAQQQLLGWREDCLQPLSESQRLLLLRKECLTELKTFLEKHGAAAKAVRCLHEAVEGRGSWDRSKAEELHRGIGEVAKDVARLEAEAVGLDGQLSKAHLHLCGAEWRGSKDVSHPQGRTSCRGQAVALTMALEEVQRGVGWRQSEADALAALWSSFRERREEVMKNLKKLEDEARQEGARESSVQAFQNRLRFFVQLEDELQSLQHSQQWLEEKGSQLAHRDSELAGEALREVALVKTAWENVKTLITNGQEQSGVVVDLLRQFQQLKSTLTTVVENAQAVAHNLPDHNHNAQEAKRTFTRHETVQSELRDKQEDMDQLISTVEDLQRELEKVPNSNATSIQKDMETLRDQWLEVSERIQTNTERLGYCVALWDDLKSMEQDVNQWTANSIADLTDSVTNLSDKEQTEALLATFQAEVEKREQRCLESDLRKKMSHAQEVYNQAKHTLTYFSFQKQRLEDLMSQMAERLKAVEGSLSDLTEATSPEDIGTVKDLQSIVQQQRADMDSARDALSALCRSHPSQELSCLSSDLTSIAKRTEAVAQRCAKTRGNLQDELQLHFNELVQDFHLWLADLKLELKECANQSGDVAILGTKLQRLKVSLEQTSEGEEHLSQVCEEAERLQLHLPKAGAAQVQEHLLTCHREWRSYLENSTQSQRDLEESIHLLKNFNGCVEGIKDWLEADGSQPQE</sequence>
<evidence type="ECO:0000256" key="2">
    <source>
        <dbReference type="ARBA" id="ARBA00022553"/>
    </source>
</evidence>
<evidence type="ECO:0000256" key="7">
    <source>
        <dbReference type="SAM" id="Coils"/>
    </source>
</evidence>
<evidence type="ECO:0000256" key="8">
    <source>
        <dbReference type="SAM" id="MobiDB-lite"/>
    </source>
</evidence>
<dbReference type="GO" id="GO:0003779">
    <property type="term" value="F:actin binding"/>
    <property type="evidence" value="ECO:0007669"/>
    <property type="project" value="UniProtKB-KW"/>
</dbReference>
<name>A0A6G0I6L2_LARCR</name>
<feature type="coiled-coil region" evidence="7">
    <location>
        <begin position="1928"/>
        <end position="1989"/>
    </location>
</feature>
<dbReference type="Pfam" id="PF00307">
    <property type="entry name" value="CH"/>
    <property type="match status" value="2"/>
</dbReference>
<dbReference type="PANTHER" id="PTHR14514">
    <property type="entry name" value="PKA ANCHORING PROTEIN"/>
    <property type="match status" value="1"/>
</dbReference>
<dbReference type="FunFam" id="1.10.418.10:FF:000033">
    <property type="entry name" value="nesprin-1 isoform X1"/>
    <property type="match status" value="1"/>
</dbReference>
<keyword evidence="11" id="KW-1185">Reference proteome</keyword>
<dbReference type="SMART" id="SM00033">
    <property type="entry name" value="CH"/>
    <property type="match status" value="2"/>
</dbReference>
<dbReference type="GO" id="GO:0031965">
    <property type="term" value="C:nuclear membrane"/>
    <property type="evidence" value="ECO:0007669"/>
    <property type="project" value="UniProtKB-SubCell"/>
</dbReference>
<dbReference type="Pfam" id="PF25034">
    <property type="entry name" value="Spectrin_SYNE1"/>
    <property type="match status" value="1"/>
</dbReference>
<feature type="coiled-coil region" evidence="7">
    <location>
        <begin position="1735"/>
        <end position="1765"/>
    </location>
</feature>
<dbReference type="CDD" id="cd21243">
    <property type="entry name" value="CH_SYNE1_rpt2"/>
    <property type="match status" value="1"/>
</dbReference>
<keyword evidence="5" id="KW-0009">Actin-binding</keyword>
<keyword evidence="6" id="KW-0539">Nucleus</keyword>
<keyword evidence="4" id="KW-0472">Membrane</keyword>
<dbReference type="PROSITE" id="PS50021">
    <property type="entry name" value="CH"/>
    <property type="match status" value="2"/>
</dbReference>
<accession>A0A6G0I6L2</accession>
<evidence type="ECO:0000259" key="9">
    <source>
        <dbReference type="PROSITE" id="PS50021"/>
    </source>
</evidence>
<dbReference type="InterPro" id="IPR036872">
    <property type="entry name" value="CH_dom_sf"/>
</dbReference>
<keyword evidence="2" id="KW-0597">Phosphoprotein</keyword>
<feature type="domain" description="Calponin-homology (CH)" evidence="9">
    <location>
        <begin position="156"/>
        <end position="261"/>
    </location>
</feature>
<dbReference type="SUPFAM" id="SSF47576">
    <property type="entry name" value="Calponin-homology domain, CH-domain"/>
    <property type="match status" value="1"/>
</dbReference>
<dbReference type="PANTHER" id="PTHR14514:SF3">
    <property type="entry name" value="NESPRIN-1"/>
    <property type="match status" value="1"/>
</dbReference>
<evidence type="ECO:0000256" key="3">
    <source>
        <dbReference type="ARBA" id="ARBA00022737"/>
    </source>
</evidence>
<feature type="coiled-coil region" evidence="7">
    <location>
        <begin position="2230"/>
        <end position="2286"/>
    </location>
</feature>
<dbReference type="FunFam" id="1.20.58.60:FF:000139">
    <property type="entry name" value="nesprin-1 isoform X1"/>
    <property type="match status" value="1"/>
</dbReference>
<dbReference type="InterPro" id="IPR001715">
    <property type="entry name" value="CH_dom"/>
</dbReference>
<comment type="caution">
    <text evidence="10">The sequence shown here is derived from an EMBL/GenBank/DDBJ whole genome shotgun (WGS) entry which is preliminary data.</text>
</comment>
<feature type="coiled-coil region" evidence="7">
    <location>
        <begin position="2077"/>
        <end position="2104"/>
    </location>
</feature>
<dbReference type="Pfam" id="PF00435">
    <property type="entry name" value="Spectrin"/>
    <property type="match status" value="2"/>
</dbReference>
<organism evidence="10 11">
    <name type="scientific">Larimichthys crocea</name>
    <name type="common">Large yellow croaker</name>
    <name type="synonym">Pseudosciaena crocea</name>
    <dbReference type="NCBI Taxonomy" id="215358"/>
    <lineage>
        <taxon>Eukaryota</taxon>
        <taxon>Metazoa</taxon>
        <taxon>Chordata</taxon>
        <taxon>Craniata</taxon>
        <taxon>Vertebrata</taxon>
        <taxon>Euteleostomi</taxon>
        <taxon>Actinopterygii</taxon>
        <taxon>Neopterygii</taxon>
        <taxon>Teleostei</taxon>
        <taxon>Neoteleostei</taxon>
        <taxon>Acanthomorphata</taxon>
        <taxon>Eupercaria</taxon>
        <taxon>Sciaenidae</taxon>
        <taxon>Larimichthys</taxon>
    </lineage>
</organism>
<feature type="region of interest" description="Disordered" evidence="8">
    <location>
        <begin position="260"/>
        <end position="280"/>
    </location>
</feature>
<keyword evidence="7" id="KW-0175">Coiled coil</keyword>
<evidence type="ECO:0000313" key="11">
    <source>
        <dbReference type="Proteomes" id="UP000424527"/>
    </source>
</evidence>
<comment type="subcellular location">
    <subcellularLocation>
        <location evidence="1">Nucleus membrane</location>
    </subcellularLocation>
</comment>
<evidence type="ECO:0000256" key="4">
    <source>
        <dbReference type="ARBA" id="ARBA00023136"/>
    </source>
</evidence>